<dbReference type="Proteomes" id="UP000617426">
    <property type="component" value="Unassembled WGS sequence"/>
</dbReference>
<dbReference type="InterPro" id="IPR007137">
    <property type="entry name" value="DUF348"/>
</dbReference>
<dbReference type="EMBL" id="JACHMK010000001">
    <property type="protein sequence ID" value="MBB6334176.1"/>
    <property type="molecule type" value="Genomic_DNA"/>
</dbReference>
<dbReference type="Gene3D" id="2.20.230.10">
    <property type="entry name" value="Resuscitation-promoting factor rpfb"/>
    <property type="match status" value="1"/>
</dbReference>
<evidence type="ECO:0000256" key="1">
    <source>
        <dbReference type="ARBA" id="ARBA00022729"/>
    </source>
</evidence>
<evidence type="ECO:0000313" key="5">
    <source>
        <dbReference type="Proteomes" id="UP000617426"/>
    </source>
</evidence>
<accession>A0A923IYA9</accession>
<dbReference type="SUPFAM" id="SSF53955">
    <property type="entry name" value="Lysozyme-like"/>
    <property type="match status" value="1"/>
</dbReference>
<name>A0A923IYA9_9ACTO</name>
<feature type="region of interest" description="Disordered" evidence="2">
    <location>
        <begin position="1"/>
        <end position="22"/>
    </location>
</feature>
<dbReference type="Gene3D" id="1.10.530.10">
    <property type="match status" value="1"/>
</dbReference>
<evidence type="ECO:0000256" key="2">
    <source>
        <dbReference type="SAM" id="MobiDB-lite"/>
    </source>
</evidence>
<dbReference type="SMART" id="SM01208">
    <property type="entry name" value="G5"/>
    <property type="match status" value="1"/>
</dbReference>
<organism evidence="4 5">
    <name type="scientific">Schaalia hyovaginalis</name>
    <dbReference type="NCBI Taxonomy" id="29316"/>
    <lineage>
        <taxon>Bacteria</taxon>
        <taxon>Bacillati</taxon>
        <taxon>Actinomycetota</taxon>
        <taxon>Actinomycetes</taxon>
        <taxon>Actinomycetales</taxon>
        <taxon>Actinomycetaceae</taxon>
        <taxon>Schaalia</taxon>
    </lineage>
</organism>
<reference evidence="4" key="1">
    <citation type="submission" date="2020-08" db="EMBL/GenBank/DDBJ databases">
        <title>Sequencing the genomes of 1000 actinobacteria strains.</title>
        <authorList>
            <person name="Klenk H.-P."/>
        </authorList>
    </citation>
    <scope>NUCLEOTIDE SEQUENCE</scope>
    <source>
        <strain evidence="4">DSM 10695</strain>
    </source>
</reference>
<proteinExistence type="predicted"/>
<evidence type="ECO:0000259" key="3">
    <source>
        <dbReference type="PROSITE" id="PS51109"/>
    </source>
</evidence>
<feature type="compositionally biased region" description="Basic and acidic residues" evidence="2">
    <location>
        <begin position="1"/>
        <end position="10"/>
    </location>
</feature>
<dbReference type="RefSeq" id="WP_343058723.1">
    <property type="nucleotide sequence ID" value="NZ_JACHMK010000001.1"/>
</dbReference>
<dbReference type="InterPro" id="IPR023346">
    <property type="entry name" value="Lysozyme-like_dom_sf"/>
</dbReference>
<protein>
    <submittedName>
        <fullName evidence="4">Uncharacterized protein YabE (DUF348 family)</fullName>
    </submittedName>
</protein>
<keyword evidence="1" id="KW-0732">Signal</keyword>
<dbReference type="InterPro" id="IPR006311">
    <property type="entry name" value="TAT_signal"/>
</dbReference>
<comment type="caution">
    <text evidence="4">The sequence shown here is derived from an EMBL/GenBank/DDBJ whole genome shotgun (WGS) entry which is preliminary data.</text>
</comment>
<keyword evidence="5" id="KW-1185">Reference proteome</keyword>
<gene>
    <name evidence="4" type="ORF">HD592_000741</name>
</gene>
<dbReference type="Pfam" id="PF03990">
    <property type="entry name" value="DUF348"/>
    <property type="match status" value="2"/>
</dbReference>
<dbReference type="PROSITE" id="PS51109">
    <property type="entry name" value="G5"/>
    <property type="match status" value="1"/>
</dbReference>
<dbReference type="InterPro" id="IPR011098">
    <property type="entry name" value="G5_dom"/>
</dbReference>
<evidence type="ECO:0000313" key="4">
    <source>
        <dbReference type="EMBL" id="MBB6334176.1"/>
    </source>
</evidence>
<dbReference type="PROSITE" id="PS51318">
    <property type="entry name" value="TAT"/>
    <property type="match status" value="1"/>
</dbReference>
<sequence>MDHHRSEHPLGRRRQEHRSFTPSRRAVLTSACASAAAVVLVAAGAVASSRAEATLEVDGVSMPVTAWGGTVASLLSSTGVEVGAHDLVQPALDSRVPDGGTVIVRTAHPYTLEVDGAERTVWSTSASADAVLADTAALGDSVALAADRSGARGEALPVVSRSREVTVLADGLERRARAEGGESVDEIVEKAGVALHPIDRVALAAGEGGSLEVRVSRVVRGESSGEVTIPFTEIEEESPDLFEGESKITRPGSDGLAARTQWAETVDGVATSSATTGEETLVQPLDQIRSKGTKKATPEALLLAGVDPKASLESGTDENGFPYTAYKAPIGSLSSRADVEALINAMSEQSDKIKAAGAALKAGMSVTYTGQDPQEIAHVQVAARGWSDAEFQCLVNLWNRESRWNPYAQNASSGAYGIPQALPGSKMASAGADWQTNPATQITWGLGYIAGRYGTPCSAWGHSNAVGWY</sequence>
<feature type="domain" description="G5" evidence="3">
    <location>
        <begin position="215"/>
        <end position="295"/>
    </location>
</feature>
<dbReference type="Pfam" id="PF07501">
    <property type="entry name" value="G5"/>
    <property type="match status" value="1"/>
</dbReference>
<dbReference type="AlphaFoldDB" id="A0A923IYA9"/>